<organism evidence="2 3">
    <name type="scientific">Roseimicrobium gellanilyticum</name>
    <dbReference type="NCBI Taxonomy" id="748857"/>
    <lineage>
        <taxon>Bacteria</taxon>
        <taxon>Pseudomonadati</taxon>
        <taxon>Verrucomicrobiota</taxon>
        <taxon>Verrucomicrobiia</taxon>
        <taxon>Verrucomicrobiales</taxon>
        <taxon>Verrucomicrobiaceae</taxon>
        <taxon>Roseimicrobium</taxon>
    </lineage>
</organism>
<evidence type="ECO:0000313" key="3">
    <source>
        <dbReference type="Proteomes" id="UP000253426"/>
    </source>
</evidence>
<keyword evidence="3" id="KW-1185">Reference proteome</keyword>
<dbReference type="EMBL" id="QNRR01000006">
    <property type="protein sequence ID" value="RBP42646.1"/>
    <property type="molecule type" value="Genomic_DNA"/>
</dbReference>
<sequence>MKPRGHGTLSGSGSGATLIEVVITVGILITTLVPLLGLLSAAIDMSGKAVSANTAARISAKLVGDVQQGDWLGLLSWSDRDVYFDDQGCELTGANAQAEAVYSARVTLGPVTGVSMGTIGIPNPSLRQVMVVVSSRPGVKGRKDLDDAKAAITDGKKLPMSVRVTRAMLVNLEKPT</sequence>
<dbReference type="RefSeq" id="WP_113959762.1">
    <property type="nucleotide sequence ID" value="NZ_QNRR01000006.1"/>
</dbReference>
<dbReference type="AlphaFoldDB" id="A0A366HIR4"/>
<gene>
    <name evidence="2" type="ORF">DES53_106355</name>
</gene>
<feature type="transmembrane region" description="Helical" evidence="1">
    <location>
        <begin position="21"/>
        <end position="43"/>
    </location>
</feature>
<proteinExistence type="predicted"/>
<evidence type="ECO:0000313" key="2">
    <source>
        <dbReference type="EMBL" id="RBP42646.1"/>
    </source>
</evidence>
<keyword evidence="1" id="KW-0812">Transmembrane</keyword>
<dbReference type="OrthoDB" id="197002at2"/>
<accession>A0A366HIR4</accession>
<keyword evidence="1" id="KW-0472">Membrane</keyword>
<protein>
    <submittedName>
        <fullName evidence="2">Uncharacterized protein (TIGR02598 family)</fullName>
    </submittedName>
</protein>
<evidence type="ECO:0000256" key="1">
    <source>
        <dbReference type="SAM" id="Phobius"/>
    </source>
</evidence>
<keyword evidence="1" id="KW-1133">Transmembrane helix</keyword>
<dbReference type="InterPro" id="IPR019838">
    <property type="entry name" value="Verru/Chthon_B"/>
</dbReference>
<dbReference type="NCBIfam" id="TIGR02598">
    <property type="entry name" value="Verru_Chthon cassette protein B"/>
    <property type="match status" value="1"/>
</dbReference>
<reference evidence="2 3" key="1">
    <citation type="submission" date="2018-06" db="EMBL/GenBank/DDBJ databases">
        <title>Genomic Encyclopedia of Type Strains, Phase IV (KMG-IV): sequencing the most valuable type-strain genomes for metagenomic binning, comparative biology and taxonomic classification.</title>
        <authorList>
            <person name="Goeker M."/>
        </authorList>
    </citation>
    <scope>NUCLEOTIDE SEQUENCE [LARGE SCALE GENOMIC DNA]</scope>
    <source>
        <strain evidence="2 3">DSM 25532</strain>
    </source>
</reference>
<name>A0A366HIR4_9BACT</name>
<comment type="caution">
    <text evidence="2">The sequence shown here is derived from an EMBL/GenBank/DDBJ whole genome shotgun (WGS) entry which is preliminary data.</text>
</comment>
<dbReference type="Proteomes" id="UP000253426">
    <property type="component" value="Unassembled WGS sequence"/>
</dbReference>